<dbReference type="InParanoid" id="A0A067N9M1"/>
<evidence type="ECO:0000313" key="2">
    <source>
        <dbReference type="Proteomes" id="UP000027073"/>
    </source>
</evidence>
<protein>
    <submittedName>
        <fullName evidence="1">Uncharacterized protein</fullName>
    </submittedName>
</protein>
<gene>
    <name evidence="1" type="ORF">PLEOSDRAFT_177112</name>
</gene>
<evidence type="ECO:0000313" key="1">
    <source>
        <dbReference type="EMBL" id="KDQ23660.1"/>
    </source>
</evidence>
<dbReference type="VEuPathDB" id="FungiDB:PLEOSDRAFT_177112"/>
<accession>A0A067N9M1</accession>
<dbReference type="Proteomes" id="UP000027073">
    <property type="component" value="Unassembled WGS sequence"/>
</dbReference>
<reference evidence="2" key="1">
    <citation type="journal article" date="2014" name="Proc. Natl. Acad. Sci. U.S.A.">
        <title>Extensive sampling of basidiomycete genomes demonstrates inadequacy of the white-rot/brown-rot paradigm for wood decay fungi.</title>
        <authorList>
            <person name="Riley R."/>
            <person name="Salamov A.A."/>
            <person name="Brown D.W."/>
            <person name="Nagy L.G."/>
            <person name="Floudas D."/>
            <person name="Held B.W."/>
            <person name="Levasseur A."/>
            <person name="Lombard V."/>
            <person name="Morin E."/>
            <person name="Otillar R."/>
            <person name="Lindquist E.A."/>
            <person name="Sun H."/>
            <person name="LaButti K.M."/>
            <person name="Schmutz J."/>
            <person name="Jabbour D."/>
            <person name="Luo H."/>
            <person name="Baker S.E."/>
            <person name="Pisabarro A.G."/>
            <person name="Walton J.D."/>
            <person name="Blanchette R.A."/>
            <person name="Henrissat B."/>
            <person name="Martin F."/>
            <person name="Cullen D."/>
            <person name="Hibbett D.S."/>
            <person name="Grigoriev I.V."/>
        </authorList>
    </citation>
    <scope>NUCLEOTIDE SEQUENCE [LARGE SCALE GENOMIC DNA]</scope>
    <source>
        <strain evidence="2">PC15</strain>
    </source>
</reference>
<organism evidence="1 2">
    <name type="scientific">Pleurotus ostreatus (strain PC15)</name>
    <name type="common">Oyster mushroom</name>
    <dbReference type="NCBI Taxonomy" id="1137138"/>
    <lineage>
        <taxon>Eukaryota</taxon>
        <taxon>Fungi</taxon>
        <taxon>Dikarya</taxon>
        <taxon>Basidiomycota</taxon>
        <taxon>Agaricomycotina</taxon>
        <taxon>Agaricomycetes</taxon>
        <taxon>Agaricomycetidae</taxon>
        <taxon>Agaricales</taxon>
        <taxon>Pleurotineae</taxon>
        <taxon>Pleurotaceae</taxon>
        <taxon>Pleurotus</taxon>
    </lineage>
</organism>
<dbReference type="AlphaFoldDB" id="A0A067N9M1"/>
<name>A0A067N9M1_PLEO1</name>
<dbReference type="OrthoDB" id="3067647at2759"/>
<dbReference type="HOGENOM" id="CLU_1907560_0_0_1"/>
<sequence length="133" mass="14460">MHHGLTQFCQEIQLLPNWNAGAGDIPAMFQQIMDTQAAIQASLTAMQADLQLHPVRLCNATASVTADLIYPPHVPEGVRPFLPRTKEQAIRLSGEDAARCSALIGLPALASEATALQHRCQFLNYLGVQIDTN</sequence>
<proteinExistence type="predicted"/>
<dbReference type="EMBL" id="KL198012">
    <property type="protein sequence ID" value="KDQ23660.1"/>
    <property type="molecule type" value="Genomic_DNA"/>
</dbReference>